<keyword evidence="7 9" id="KW-0411">Iron-sulfur</keyword>
<keyword evidence="3 9" id="KW-0639">Primosome</keyword>
<sequence>MSAAPLAKRPRGSIGARRSSLSMYAQAPDVELAMSELEECCYMRLRLLRCIDHAKAKGLRSEELLGVIDKAEREIMRPAGVWTDEELHRDQCSHFLLRLAFCRTEELRRYFLSNEHELFKFRFSGQVGDVARFLLDNGMPYAPIGEAELDEVLPHLQNVRRSVKLAKDGAASVKEDHYKVPFEEVLDLVRGRRVFLRAGFAYVPQSELISIVGGQVRARLSRALVDASRAWPSVQEAEADRLSAFLEHCSTQYMADDYAADKKAAHGEVSLAQLPALTKRSFPLCMEHLSSKLHDNSHLKHQGRIQLGLFLKGIGLSYDESLTFWRTLFLKGMAPDKFDKEYKYNIRYNYGLEGAKKNYTPYSCAKVISTVPSAAEHHGCPFRTLSGEPLRAMLSRLSLKPTDVARIAAKAAEHHYQVACGLYFEARHAGSSLTETEMGGITHPNQYFDLSMKFYAEIHAAEKQGVDGALAGAAPAQALAHETDAANAAPLAAPHEMAVDA</sequence>
<dbReference type="PANTHER" id="PTHR10537">
    <property type="entry name" value="DNA PRIMASE LARGE SUBUNIT"/>
    <property type="match status" value="1"/>
</dbReference>
<dbReference type="OrthoDB" id="421393at2759"/>
<evidence type="ECO:0000256" key="7">
    <source>
        <dbReference type="ARBA" id="ARBA00023014"/>
    </source>
</evidence>
<keyword evidence="13" id="KW-1185">Reference proteome</keyword>
<dbReference type="InterPro" id="IPR058560">
    <property type="entry name" value="DNA_primase_C"/>
</dbReference>
<dbReference type="GO" id="GO:0003677">
    <property type="term" value="F:DNA binding"/>
    <property type="evidence" value="ECO:0007669"/>
    <property type="project" value="UniProtKB-UniRule"/>
</dbReference>
<dbReference type="GO" id="GO:0006270">
    <property type="term" value="P:DNA replication initiation"/>
    <property type="evidence" value="ECO:0007669"/>
    <property type="project" value="TreeGrafter"/>
</dbReference>
<dbReference type="Gene3D" id="1.20.930.80">
    <property type="match status" value="1"/>
</dbReference>
<feature type="binding site" evidence="10">
    <location>
        <position position="364"/>
    </location>
    <ligand>
        <name>[4Fe-4S] cluster</name>
        <dbReference type="ChEBI" id="CHEBI:49883"/>
    </ligand>
</feature>
<dbReference type="Pfam" id="PF26466">
    <property type="entry name" value="DNA_primase_lrg_N"/>
    <property type="match status" value="1"/>
</dbReference>
<gene>
    <name evidence="12" type="ORF">KFE25_009301</name>
</gene>
<keyword evidence="4 9" id="KW-0235">DNA replication</keyword>
<evidence type="ECO:0000256" key="9">
    <source>
        <dbReference type="PIRNR" id="PIRNR009449"/>
    </source>
</evidence>
<evidence type="ECO:0000256" key="4">
    <source>
        <dbReference type="ARBA" id="ARBA00022705"/>
    </source>
</evidence>
<keyword evidence="6 9" id="KW-0408">Iron</keyword>
<evidence type="ECO:0000256" key="2">
    <source>
        <dbReference type="ARBA" id="ARBA00022485"/>
    </source>
</evidence>
<dbReference type="GO" id="GO:0051539">
    <property type="term" value="F:4 iron, 4 sulfur cluster binding"/>
    <property type="evidence" value="ECO:0007669"/>
    <property type="project" value="UniProtKB-UniRule"/>
</dbReference>
<feature type="domain" description="DNA primase large subunit C-terminal" evidence="11">
    <location>
        <begin position="277"/>
        <end position="448"/>
    </location>
</feature>
<dbReference type="Pfam" id="PF04104">
    <property type="entry name" value="DNA_primase_lrg"/>
    <property type="match status" value="1"/>
</dbReference>
<dbReference type="PANTHER" id="PTHR10537:SF3">
    <property type="entry name" value="DNA PRIMASE LARGE SUBUNIT"/>
    <property type="match status" value="1"/>
</dbReference>
<feature type="binding site" evidence="10">
    <location>
        <position position="420"/>
    </location>
    <ligand>
        <name>[4Fe-4S] cluster</name>
        <dbReference type="ChEBI" id="CHEBI:49883"/>
    </ligand>
</feature>
<comment type="similarity">
    <text evidence="1 9">Belongs to the eukaryotic-type primase large subunit family.</text>
</comment>
<name>A0A8J5XZI5_DIALT</name>
<reference evidence="12" key="1">
    <citation type="submission" date="2021-05" db="EMBL/GenBank/DDBJ databases">
        <title>The genome of the haptophyte Pavlova lutheri (Diacronema luteri, Pavlovales) - a model for lipid biosynthesis in eukaryotic algae.</title>
        <authorList>
            <person name="Hulatt C.J."/>
            <person name="Posewitz M.C."/>
        </authorList>
    </citation>
    <scope>NUCLEOTIDE SEQUENCE</scope>
    <source>
        <strain evidence="12">NIVA-4/92</strain>
    </source>
</reference>
<evidence type="ECO:0000256" key="10">
    <source>
        <dbReference type="PIRSR" id="PIRSR009449-1"/>
    </source>
</evidence>
<accession>A0A8J5XZI5</accession>
<dbReference type="PIRSF" id="PIRSF009449">
    <property type="entry name" value="DNA_primase_large_subunit"/>
    <property type="match status" value="1"/>
</dbReference>
<evidence type="ECO:0000256" key="5">
    <source>
        <dbReference type="ARBA" id="ARBA00022723"/>
    </source>
</evidence>
<dbReference type="OMA" id="RINYKPW"/>
<dbReference type="AlphaFoldDB" id="A0A8J5XZI5"/>
<keyword evidence="2 9" id="KW-0004">4Fe-4S</keyword>
<evidence type="ECO:0000256" key="3">
    <source>
        <dbReference type="ARBA" id="ARBA00022515"/>
    </source>
</evidence>
<comment type="caution">
    <text evidence="12">The sequence shown here is derived from an EMBL/GenBank/DDBJ whole genome shotgun (WGS) entry which is preliminary data.</text>
</comment>
<dbReference type="EMBL" id="JAGTXO010000001">
    <property type="protein sequence ID" value="KAG8470880.1"/>
    <property type="molecule type" value="Genomic_DNA"/>
</dbReference>
<comment type="cofactor">
    <cofactor evidence="9">
        <name>[4Fe-4S] cluster</name>
        <dbReference type="ChEBI" id="CHEBI:49883"/>
    </cofactor>
    <text evidence="9">Binds 1 [4Fe-4S] cluster.</text>
</comment>
<evidence type="ECO:0000313" key="12">
    <source>
        <dbReference type="EMBL" id="KAG8470880.1"/>
    </source>
</evidence>
<feature type="binding site" evidence="10">
    <location>
        <position position="380"/>
    </location>
    <ligand>
        <name>[4Fe-4S] cluster</name>
        <dbReference type="ChEBI" id="CHEBI:49883"/>
    </ligand>
</feature>
<evidence type="ECO:0000256" key="1">
    <source>
        <dbReference type="ARBA" id="ARBA00010564"/>
    </source>
</evidence>
<evidence type="ECO:0000256" key="6">
    <source>
        <dbReference type="ARBA" id="ARBA00023004"/>
    </source>
</evidence>
<keyword evidence="5 9" id="KW-0479">Metal-binding</keyword>
<protein>
    <recommendedName>
        <fullName evidence="9">DNA primase large subunit</fullName>
    </recommendedName>
</protein>
<keyword evidence="8 9" id="KW-0238">DNA-binding</keyword>
<dbReference type="InterPro" id="IPR007238">
    <property type="entry name" value="DNA_primase_lsu_euk/arc"/>
</dbReference>
<dbReference type="Proteomes" id="UP000751190">
    <property type="component" value="Unassembled WGS sequence"/>
</dbReference>
<evidence type="ECO:0000256" key="8">
    <source>
        <dbReference type="ARBA" id="ARBA00023125"/>
    </source>
</evidence>
<proteinExistence type="inferred from homology"/>
<dbReference type="InterPro" id="IPR016558">
    <property type="entry name" value="DNA_primase_lsu_euk"/>
</dbReference>
<feature type="binding site" evidence="10">
    <location>
        <position position="285"/>
    </location>
    <ligand>
        <name>[4Fe-4S] cluster</name>
        <dbReference type="ChEBI" id="CHEBI:49883"/>
    </ligand>
</feature>
<evidence type="ECO:0000313" key="13">
    <source>
        <dbReference type="Proteomes" id="UP000751190"/>
    </source>
</evidence>
<dbReference type="GO" id="GO:0006269">
    <property type="term" value="P:DNA replication, synthesis of primer"/>
    <property type="evidence" value="ECO:0007669"/>
    <property type="project" value="UniProtKB-KW"/>
</dbReference>
<organism evidence="12 13">
    <name type="scientific">Diacronema lutheri</name>
    <name type="common">Unicellular marine alga</name>
    <name type="synonym">Monochrysis lutheri</name>
    <dbReference type="NCBI Taxonomy" id="2081491"/>
    <lineage>
        <taxon>Eukaryota</taxon>
        <taxon>Haptista</taxon>
        <taxon>Haptophyta</taxon>
        <taxon>Pavlovophyceae</taxon>
        <taxon>Pavlovales</taxon>
        <taxon>Pavlovaceae</taxon>
        <taxon>Diacronema</taxon>
    </lineage>
</organism>
<dbReference type="GO" id="GO:0005658">
    <property type="term" value="C:alpha DNA polymerase:primase complex"/>
    <property type="evidence" value="ECO:0007669"/>
    <property type="project" value="TreeGrafter"/>
</dbReference>
<comment type="function">
    <text evidence="9">DNA primase is the polymerase that synthesizes small RNA primers for the Okazaki fragments made during discontinuous DNA replication.</text>
</comment>
<dbReference type="GO" id="GO:0046872">
    <property type="term" value="F:metal ion binding"/>
    <property type="evidence" value="ECO:0007669"/>
    <property type="project" value="UniProtKB-UniRule"/>
</dbReference>
<dbReference type="CDD" id="cd07322">
    <property type="entry name" value="PriL_PriS_Eukaryotic"/>
    <property type="match status" value="1"/>
</dbReference>
<evidence type="ECO:0000259" key="11">
    <source>
        <dbReference type="Pfam" id="PF04104"/>
    </source>
</evidence>